<proteinExistence type="predicted"/>
<gene>
    <name evidence="1" type="ORF">CYJ10_29980</name>
</gene>
<reference evidence="1 2" key="1">
    <citation type="submission" date="2017-12" db="EMBL/GenBank/DDBJ databases">
        <title>Genome sequence of the active heterotrophic nitrifier-denitrifier, Cupriavidus pauculus UM1.</title>
        <authorList>
            <person name="Putonti C."/>
            <person name="Castignetti D."/>
        </authorList>
    </citation>
    <scope>NUCLEOTIDE SEQUENCE [LARGE SCALE GENOMIC DNA]</scope>
    <source>
        <strain evidence="1 2">UM1</strain>
    </source>
</reference>
<dbReference type="RefSeq" id="WP_101685079.1">
    <property type="nucleotide sequence ID" value="NZ_PJRP01000022.1"/>
</dbReference>
<name>A0A2N5C3N3_9BURK</name>
<dbReference type="OrthoDB" id="9801102at2"/>
<organism evidence="1 2">
    <name type="scientific">Cupriavidus pauculus</name>
    <dbReference type="NCBI Taxonomy" id="82633"/>
    <lineage>
        <taxon>Bacteria</taxon>
        <taxon>Pseudomonadati</taxon>
        <taxon>Pseudomonadota</taxon>
        <taxon>Betaproteobacteria</taxon>
        <taxon>Burkholderiales</taxon>
        <taxon>Burkholderiaceae</taxon>
        <taxon>Cupriavidus</taxon>
    </lineage>
</organism>
<protein>
    <submittedName>
        <fullName evidence="1">Uncharacterized protein</fullName>
    </submittedName>
</protein>
<dbReference type="EMBL" id="PJRP01000022">
    <property type="protein sequence ID" value="PLP96824.1"/>
    <property type="molecule type" value="Genomic_DNA"/>
</dbReference>
<evidence type="ECO:0000313" key="1">
    <source>
        <dbReference type="EMBL" id="PLP96824.1"/>
    </source>
</evidence>
<comment type="caution">
    <text evidence="1">The sequence shown here is derived from an EMBL/GenBank/DDBJ whole genome shotgun (WGS) entry which is preliminary data.</text>
</comment>
<dbReference type="Proteomes" id="UP000234341">
    <property type="component" value="Unassembled WGS sequence"/>
</dbReference>
<accession>A0A2N5C3N3</accession>
<evidence type="ECO:0000313" key="2">
    <source>
        <dbReference type="Proteomes" id="UP000234341"/>
    </source>
</evidence>
<sequence length="172" mass="19248">MDKDQEHGAVAPAALVDSGEIKLTFTNFSSYTFYRDVWGANQQAVLGNLKKSPGNTLEKHGGMQVLDLGQTAFAWFADGAIDVWMTWYCEELRLRLGAKISAPMQVIGIGPRPYWRASWDNLINQEPDWKSPGDPSTQFTFGDRASWKVKVKGKPESWHTALDLVIEITDAE</sequence>
<dbReference type="AlphaFoldDB" id="A0A2N5C3N3"/>